<organism evidence="7 8">
    <name type="scientific">Novimethylophilus kurashikiensis</name>
    <dbReference type="NCBI Taxonomy" id="1825523"/>
    <lineage>
        <taxon>Bacteria</taxon>
        <taxon>Pseudomonadati</taxon>
        <taxon>Pseudomonadota</taxon>
        <taxon>Betaproteobacteria</taxon>
        <taxon>Nitrosomonadales</taxon>
        <taxon>Methylophilaceae</taxon>
        <taxon>Novimethylophilus</taxon>
    </lineage>
</organism>
<evidence type="ECO:0000259" key="6">
    <source>
        <dbReference type="Pfam" id="PF09864"/>
    </source>
</evidence>
<evidence type="ECO:0000256" key="3">
    <source>
        <dbReference type="ARBA" id="ARBA00023139"/>
    </source>
</evidence>
<sequence>MSTSFLRPTWAALIGAMALLNGCASVSNVDLWPFGSDQPAGRSGPPNATEYQCDGNKRFFVRYADNGSTAWVIYPDREVALTKGATGTRYTNGVAVLEVNGAEASLKDGPNINYSGCKMPAKAK</sequence>
<feature type="signal peptide" evidence="5">
    <location>
        <begin position="1"/>
        <end position="26"/>
    </location>
</feature>
<comment type="caution">
    <text evidence="7">The sequence shown here is derived from an EMBL/GenBank/DDBJ whole genome shotgun (WGS) entry which is preliminary data.</text>
</comment>
<keyword evidence="2" id="KW-0472">Membrane</keyword>
<evidence type="ECO:0000256" key="2">
    <source>
        <dbReference type="ARBA" id="ARBA00023136"/>
    </source>
</evidence>
<dbReference type="SUPFAM" id="SSF141488">
    <property type="entry name" value="YdhA-like"/>
    <property type="match status" value="1"/>
</dbReference>
<protein>
    <recommendedName>
        <fullName evidence="6">C-type lysozyme inhibitor domain-containing protein</fullName>
    </recommendedName>
</protein>
<evidence type="ECO:0000256" key="1">
    <source>
        <dbReference type="ARBA" id="ARBA00022729"/>
    </source>
</evidence>
<dbReference type="InterPro" id="IPR018660">
    <property type="entry name" value="MliC"/>
</dbReference>
<dbReference type="AlphaFoldDB" id="A0A2R5FIM0"/>
<accession>A0A2R5FIM0</accession>
<dbReference type="Gene3D" id="2.40.128.200">
    <property type="match status" value="1"/>
</dbReference>
<evidence type="ECO:0000313" key="8">
    <source>
        <dbReference type="Proteomes" id="UP000245081"/>
    </source>
</evidence>
<dbReference type="OrthoDB" id="8538349at2"/>
<reference evidence="7 8" key="1">
    <citation type="journal article" date="2018" name="Environ. Microbiol.">
        <title>Isolation and genomic characterization of Novimethylophilus kurashikiensis gen. nov. sp. nov., a new lanthanide-dependent methylotrophic species of Methylophilaceae.</title>
        <authorList>
            <person name="Lv H."/>
            <person name="Sahin N."/>
            <person name="Tani A."/>
        </authorList>
    </citation>
    <scope>NUCLEOTIDE SEQUENCE [LARGE SCALE GENOMIC DNA]</scope>
    <source>
        <strain evidence="7 8">La2-4</strain>
    </source>
</reference>
<dbReference type="Pfam" id="PF09864">
    <property type="entry name" value="MliC"/>
    <property type="match status" value="1"/>
</dbReference>
<dbReference type="Proteomes" id="UP000245081">
    <property type="component" value="Unassembled WGS sequence"/>
</dbReference>
<dbReference type="InterPro" id="IPR036328">
    <property type="entry name" value="MliC_sf"/>
</dbReference>
<name>A0A2R5FIM0_9PROT</name>
<dbReference type="RefSeq" id="WP_109016942.1">
    <property type="nucleotide sequence ID" value="NZ_BDOQ01000021.1"/>
</dbReference>
<dbReference type="EMBL" id="BDOQ01000021">
    <property type="protein sequence ID" value="GBG15791.1"/>
    <property type="molecule type" value="Genomic_DNA"/>
</dbReference>
<evidence type="ECO:0000313" key="7">
    <source>
        <dbReference type="EMBL" id="GBG15791.1"/>
    </source>
</evidence>
<evidence type="ECO:0000256" key="5">
    <source>
        <dbReference type="SAM" id="SignalP"/>
    </source>
</evidence>
<feature type="chain" id="PRO_5015337970" description="C-type lysozyme inhibitor domain-containing protein" evidence="5">
    <location>
        <begin position="27"/>
        <end position="124"/>
    </location>
</feature>
<gene>
    <name evidence="7" type="ORF">NMK_3403</name>
</gene>
<keyword evidence="1 5" id="KW-0732">Signal</keyword>
<keyword evidence="4" id="KW-0449">Lipoprotein</keyword>
<feature type="domain" description="C-type lysozyme inhibitor" evidence="6">
    <location>
        <begin position="51"/>
        <end position="109"/>
    </location>
</feature>
<keyword evidence="3" id="KW-0564">Palmitate</keyword>
<proteinExistence type="predicted"/>
<keyword evidence="8" id="KW-1185">Reference proteome</keyword>
<evidence type="ECO:0000256" key="4">
    <source>
        <dbReference type="ARBA" id="ARBA00023288"/>
    </source>
</evidence>